<accession>A0A921NIB0</accession>
<name>A0A921NIB0_9PSED</name>
<reference evidence="1" key="1">
    <citation type="journal article" date="2021" name="PeerJ">
        <title>Extensive microbial diversity within the chicken gut microbiome revealed by metagenomics and culture.</title>
        <authorList>
            <person name="Gilroy R."/>
            <person name="Ravi A."/>
            <person name="Getino M."/>
            <person name="Pursley I."/>
            <person name="Horton D.L."/>
            <person name="Alikhan N.F."/>
            <person name="Baker D."/>
            <person name="Gharbi K."/>
            <person name="Hall N."/>
            <person name="Watson M."/>
            <person name="Adriaenssens E.M."/>
            <person name="Foster-Nyarko E."/>
            <person name="Jarju S."/>
            <person name="Secka A."/>
            <person name="Antonio M."/>
            <person name="Oren A."/>
            <person name="Chaudhuri R.R."/>
            <person name="La Ragione R."/>
            <person name="Hildebrand F."/>
            <person name="Pallen M.J."/>
        </authorList>
    </citation>
    <scope>NUCLEOTIDE SEQUENCE</scope>
    <source>
        <strain evidence="1">ChiSjej2B20-17149</strain>
    </source>
</reference>
<proteinExistence type="predicted"/>
<evidence type="ECO:0000313" key="2">
    <source>
        <dbReference type="Proteomes" id="UP000752172"/>
    </source>
</evidence>
<sequence length="338" mass="37256">MADDQEHPLSKLIAIATKAGIGLLPGGGLLTAGFEGIQLLSEEVAKQMERRTQARFEEFIKSVFNGNVCPEVTEHLTADDYSALLSGCMDDVENEKTQYYGRLAAAIGRGDVTGSSRRFMILTLRELSAAQLQMLRRSFIAVQFQIRPSQGAGNLDVKGILQISDTIDDYHYRDLVARSFYIDDKLAKVAGDLVHACFSSEELTPESIGHVAWHPRYLDILFDTNQTGLIITLINKCWNNAIKSTNRSVTVLDRGLLVPTISPRVMIMGTDAAPDYLPNLKKRISGSDVLFVTYHDHSQLIQKHFPGSVTIDARGLCDSEIAEQVMIKINVAISASPT</sequence>
<dbReference type="RefSeq" id="WP_278916894.1">
    <property type="nucleotide sequence ID" value="NZ_DYTS01000187.1"/>
</dbReference>
<dbReference type="Proteomes" id="UP000752172">
    <property type="component" value="Unassembled WGS sequence"/>
</dbReference>
<reference evidence="1" key="2">
    <citation type="submission" date="2021-09" db="EMBL/GenBank/DDBJ databases">
        <authorList>
            <person name="Gilroy R."/>
        </authorList>
    </citation>
    <scope>NUCLEOTIDE SEQUENCE</scope>
    <source>
        <strain evidence="1">ChiSjej2B20-17149</strain>
    </source>
</reference>
<evidence type="ECO:0000313" key="1">
    <source>
        <dbReference type="EMBL" id="HJH19144.1"/>
    </source>
</evidence>
<protein>
    <submittedName>
        <fullName evidence="1">Uncharacterized protein</fullName>
    </submittedName>
</protein>
<organism evidence="1 2">
    <name type="scientific">Pseudomonas lactis</name>
    <dbReference type="NCBI Taxonomy" id="1615674"/>
    <lineage>
        <taxon>Bacteria</taxon>
        <taxon>Pseudomonadati</taxon>
        <taxon>Pseudomonadota</taxon>
        <taxon>Gammaproteobacteria</taxon>
        <taxon>Pseudomonadales</taxon>
        <taxon>Pseudomonadaceae</taxon>
        <taxon>Pseudomonas</taxon>
    </lineage>
</organism>
<dbReference type="EMBL" id="DYTS01000187">
    <property type="protein sequence ID" value="HJH19144.1"/>
    <property type="molecule type" value="Genomic_DNA"/>
</dbReference>
<gene>
    <name evidence="1" type="ORF">K8W20_10580</name>
</gene>
<comment type="caution">
    <text evidence="1">The sequence shown here is derived from an EMBL/GenBank/DDBJ whole genome shotgun (WGS) entry which is preliminary data.</text>
</comment>
<dbReference type="AlphaFoldDB" id="A0A921NIB0"/>